<reference evidence="1 2" key="1">
    <citation type="submission" date="2024-01" db="EMBL/GenBank/DDBJ databases">
        <title>Hyphobacterium bacterium isolated from marine sediment.</title>
        <authorList>
            <person name="Zhao S."/>
        </authorList>
    </citation>
    <scope>NUCLEOTIDE SEQUENCE [LARGE SCALE GENOMIC DNA]</scope>
    <source>
        <strain evidence="2">HN65</strain>
    </source>
</reference>
<keyword evidence="2" id="KW-1185">Reference proteome</keyword>
<accession>A0ABU7LQP0</accession>
<organism evidence="1 2">
    <name type="scientific">Hyphobacterium lacteum</name>
    <dbReference type="NCBI Taxonomy" id="3116575"/>
    <lineage>
        <taxon>Bacteria</taxon>
        <taxon>Pseudomonadati</taxon>
        <taxon>Pseudomonadota</taxon>
        <taxon>Alphaproteobacteria</taxon>
        <taxon>Maricaulales</taxon>
        <taxon>Maricaulaceae</taxon>
        <taxon>Hyphobacterium</taxon>
    </lineage>
</organism>
<comment type="caution">
    <text evidence="1">The sequence shown here is derived from an EMBL/GenBank/DDBJ whole genome shotgun (WGS) entry which is preliminary data.</text>
</comment>
<dbReference type="RefSeq" id="WP_330198898.1">
    <property type="nucleotide sequence ID" value="NZ_JAZDRP010000004.1"/>
</dbReference>
<protein>
    <submittedName>
        <fullName evidence="1">Uncharacterized protein</fullName>
    </submittedName>
</protein>
<name>A0ABU7LQP0_9PROT</name>
<evidence type="ECO:0000313" key="2">
    <source>
        <dbReference type="Proteomes" id="UP001354971"/>
    </source>
</evidence>
<dbReference type="EMBL" id="JAZDRP010000004">
    <property type="protein sequence ID" value="MEE2526235.1"/>
    <property type="molecule type" value="Genomic_DNA"/>
</dbReference>
<proteinExistence type="predicted"/>
<dbReference type="Proteomes" id="UP001354971">
    <property type="component" value="Unassembled WGS sequence"/>
</dbReference>
<gene>
    <name evidence="1" type="ORF">V0U79_07640</name>
</gene>
<evidence type="ECO:0000313" key="1">
    <source>
        <dbReference type="EMBL" id="MEE2526235.1"/>
    </source>
</evidence>
<sequence>MAGRKIRPGGAWSNERVYLDDEFLDELQNDLEIVINQRIRAMMNHQARTFVDFYENEAFSIEPALEMLDGLDKSIDNFGRLEAELGKLVDALFLLPDVQSSPSAVHTTNYLEDLRCRADAVRRQLIKRSTSDSRTGRKTDFWLDRLICGLAHVADEIGIKPTVYYDQRTQTETSIFARFVERILGQMADELATQDGYEKQIAVLRKNQSARIKRLKKSGFEMLES</sequence>